<dbReference type="InterPro" id="IPR050765">
    <property type="entry name" value="Riboflavin_Biosynth_HTPR"/>
</dbReference>
<comment type="caution">
    <text evidence="2">The sequence shown here is derived from an EMBL/GenBank/DDBJ whole genome shotgun (WGS) entry which is preliminary data.</text>
</comment>
<dbReference type="eggNOG" id="COG0262">
    <property type="taxonomic scope" value="Bacteria"/>
</dbReference>
<protein>
    <submittedName>
        <fullName evidence="2">Bifunctional deaminase-reductase domain protein</fullName>
    </submittedName>
</protein>
<dbReference type="Pfam" id="PF01872">
    <property type="entry name" value="RibD_C"/>
    <property type="match status" value="1"/>
</dbReference>
<dbReference type="AlphaFoldDB" id="D6U768"/>
<gene>
    <name evidence="2" type="ORF">Krac_0221</name>
</gene>
<proteinExistence type="predicted"/>
<name>D6U768_KTERA</name>
<accession>D6U768</accession>
<dbReference type="RefSeq" id="WP_007921792.1">
    <property type="nucleotide sequence ID" value="NZ_ADVG01000005.1"/>
</dbReference>
<dbReference type="STRING" id="485913.Krac_0221"/>
<dbReference type="OrthoDB" id="195113at2"/>
<dbReference type="SUPFAM" id="SSF53597">
    <property type="entry name" value="Dihydrofolate reductase-like"/>
    <property type="match status" value="1"/>
</dbReference>
<sequence length="177" mass="20112">MGNIIVSEFITLDGVIEGPEWSMPFFNDEIGKFKKDDLSASDALLMGRVTYEIHAAAWPSEKDEFADWMNSIPKYVVSSTLHHVEWNNSRLIKGTIPEEIQKLKREISRNILIDGGSDLVNLLMRHDLIDEYRLLVHPIVLGKGKRLFREGSPKRELRLREARALSGGVLALVYQPA</sequence>
<keyword evidence="3" id="KW-1185">Reference proteome</keyword>
<dbReference type="Proteomes" id="UP000004508">
    <property type="component" value="Unassembled WGS sequence"/>
</dbReference>
<dbReference type="InterPro" id="IPR002734">
    <property type="entry name" value="RibDG_C"/>
</dbReference>
<dbReference type="PANTHER" id="PTHR38011:SF11">
    <property type="entry name" value="2,5-DIAMINO-6-RIBOSYLAMINO-4(3H)-PYRIMIDINONE 5'-PHOSPHATE REDUCTASE"/>
    <property type="match status" value="1"/>
</dbReference>
<reference evidence="2 3" key="1">
    <citation type="journal article" date="2011" name="Stand. Genomic Sci.">
        <title>Non-contiguous finished genome sequence and contextual data of the filamentous soil bacterium Ktedonobacter racemifer type strain (SOSP1-21).</title>
        <authorList>
            <person name="Chang Y.J."/>
            <person name="Land M."/>
            <person name="Hauser L."/>
            <person name="Chertkov O."/>
            <person name="Del Rio T.G."/>
            <person name="Nolan M."/>
            <person name="Copeland A."/>
            <person name="Tice H."/>
            <person name="Cheng J.F."/>
            <person name="Lucas S."/>
            <person name="Han C."/>
            <person name="Goodwin L."/>
            <person name="Pitluck S."/>
            <person name="Ivanova N."/>
            <person name="Ovchinikova G."/>
            <person name="Pati A."/>
            <person name="Chen A."/>
            <person name="Palaniappan K."/>
            <person name="Mavromatis K."/>
            <person name="Liolios K."/>
            <person name="Brettin T."/>
            <person name="Fiebig A."/>
            <person name="Rohde M."/>
            <person name="Abt B."/>
            <person name="Goker M."/>
            <person name="Detter J.C."/>
            <person name="Woyke T."/>
            <person name="Bristow J."/>
            <person name="Eisen J.A."/>
            <person name="Markowitz V."/>
            <person name="Hugenholtz P."/>
            <person name="Kyrpides N.C."/>
            <person name="Klenk H.P."/>
            <person name="Lapidus A."/>
        </authorList>
    </citation>
    <scope>NUCLEOTIDE SEQUENCE [LARGE SCALE GENOMIC DNA]</scope>
    <source>
        <strain evidence="3">DSM 44963</strain>
    </source>
</reference>
<evidence type="ECO:0000313" key="3">
    <source>
        <dbReference type="Proteomes" id="UP000004508"/>
    </source>
</evidence>
<evidence type="ECO:0000259" key="1">
    <source>
        <dbReference type="Pfam" id="PF01872"/>
    </source>
</evidence>
<dbReference type="GO" id="GO:0009231">
    <property type="term" value="P:riboflavin biosynthetic process"/>
    <property type="evidence" value="ECO:0007669"/>
    <property type="project" value="InterPro"/>
</dbReference>
<feature type="domain" description="Bacterial bifunctional deaminase-reductase C-terminal" evidence="1">
    <location>
        <begin position="4"/>
        <end position="170"/>
    </location>
</feature>
<organism evidence="2 3">
    <name type="scientific">Ktedonobacter racemifer DSM 44963</name>
    <dbReference type="NCBI Taxonomy" id="485913"/>
    <lineage>
        <taxon>Bacteria</taxon>
        <taxon>Bacillati</taxon>
        <taxon>Chloroflexota</taxon>
        <taxon>Ktedonobacteria</taxon>
        <taxon>Ktedonobacterales</taxon>
        <taxon>Ktedonobacteraceae</taxon>
        <taxon>Ktedonobacter</taxon>
    </lineage>
</organism>
<dbReference type="GO" id="GO:0008703">
    <property type="term" value="F:5-amino-6-(5-phosphoribosylamino)uracil reductase activity"/>
    <property type="evidence" value="ECO:0007669"/>
    <property type="project" value="InterPro"/>
</dbReference>
<dbReference type="EMBL" id="ADVG01000005">
    <property type="protein sequence ID" value="EFH79729.1"/>
    <property type="molecule type" value="Genomic_DNA"/>
</dbReference>
<dbReference type="Gene3D" id="3.40.430.10">
    <property type="entry name" value="Dihydrofolate Reductase, subunit A"/>
    <property type="match status" value="1"/>
</dbReference>
<dbReference type="InParanoid" id="D6U768"/>
<dbReference type="PANTHER" id="PTHR38011">
    <property type="entry name" value="DIHYDROFOLATE REDUCTASE FAMILY PROTEIN (AFU_ORTHOLOGUE AFUA_8G06820)"/>
    <property type="match status" value="1"/>
</dbReference>
<evidence type="ECO:0000313" key="2">
    <source>
        <dbReference type="EMBL" id="EFH79729.1"/>
    </source>
</evidence>
<dbReference type="InterPro" id="IPR024072">
    <property type="entry name" value="DHFR-like_dom_sf"/>
</dbReference>